<gene>
    <name evidence="2" type="ORF">JOF48_000431</name>
</gene>
<dbReference type="InterPro" id="IPR011335">
    <property type="entry name" value="Restrct_endonuc-II-like"/>
</dbReference>
<sequence length="172" mass="19309">MSVDELVVVADHLVRVPREAFEGRSEPYATMPELAAMLDRHKGTPGIVKAREALRLARVGSDSPQETKVRLACGRAGLPEPELNVPTTLSPGVSRTPDQSYPEYKVASEYDGDTHNDPRQVVRDVERADDYRRAGWIEVRIMKTHMLNDAKEAVRKIRDALHSRGWRSASDH</sequence>
<feature type="region of interest" description="Disordered" evidence="1">
    <location>
        <begin position="78"/>
        <end position="100"/>
    </location>
</feature>
<dbReference type="RefSeq" id="WP_209676883.1">
    <property type="nucleotide sequence ID" value="NZ_JAGIOI010000001.1"/>
</dbReference>
<reference evidence="2 3" key="1">
    <citation type="submission" date="2021-03" db="EMBL/GenBank/DDBJ databases">
        <title>Sequencing the genomes of 1000 actinobacteria strains.</title>
        <authorList>
            <person name="Klenk H.-P."/>
        </authorList>
    </citation>
    <scope>NUCLEOTIDE SEQUENCE [LARGE SCALE GENOMIC DNA]</scope>
    <source>
        <strain evidence="2 3">DSM 16005</strain>
    </source>
</reference>
<dbReference type="EMBL" id="JAGIOI010000001">
    <property type="protein sequence ID" value="MBP2411632.1"/>
    <property type="molecule type" value="Genomic_DNA"/>
</dbReference>
<evidence type="ECO:0008006" key="4">
    <source>
        <dbReference type="Google" id="ProtNLM"/>
    </source>
</evidence>
<dbReference type="SUPFAM" id="SSF52980">
    <property type="entry name" value="Restriction endonuclease-like"/>
    <property type="match status" value="1"/>
</dbReference>
<evidence type="ECO:0000256" key="1">
    <source>
        <dbReference type="SAM" id="MobiDB-lite"/>
    </source>
</evidence>
<dbReference type="Proteomes" id="UP000711614">
    <property type="component" value="Unassembled WGS sequence"/>
</dbReference>
<name>A0ABS4YS67_9MICC</name>
<comment type="caution">
    <text evidence="2">The sequence shown here is derived from an EMBL/GenBank/DDBJ whole genome shotgun (WGS) entry which is preliminary data.</text>
</comment>
<evidence type="ECO:0000313" key="3">
    <source>
        <dbReference type="Proteomes" id="UP000711614"/>
    </source>
</evidence>
<evidence type="ECO:0000313" key="2">
    <source>
        <dbReference type="EMBL" id="MBP2411632.1"/>
    </source>
</evidence>
<protein>
    <recommendedName>
        <fullName evidence="4">DUF559 domain-containing protein</fullName>
    </recommendedName>
</protein>
<proteinExistence type="predicted"/>
<organism evidence="2 3">
    <name type="scientific">Arthrobacter stackebrandtii</name>
    <dbReference type="NCBI Taxonomy" id="272161"/>
    <lineage>
        <taxon>Bacteria</taxon>
        <taxon>Bacillati</taxon>
        <taxon>Actinomycetota</taxon>
        <taxon>Actinomycetes</taxon>
        <taxon>Micrococcales</taxon>
        <taxon>Micrococcaceae</taxon>
        <taxon>Arthrobacter</taxon>
    </lineage>
</organism>
<accession>A0ABS4YS67</accession>
<keyword evidence="3" id="KW-1185">Reference proteome</keyword>
<dbReference type="Gene3D" id="3.40.960.10">
    <property type="entry name" value="VSR Endonuclease"/>
    <property type="match status" value="1"/>
</dbReference>
<feature type="compositionally biased region" description="Polar residues" evidence="1">
    <location>
        <begin position="85"/>
        <end position="99"/>
    </location>
</feature>